<evidence type="ECO:0000313" key="11">
    <source>
        <dbReference type="Proteomes" id="UP000663870"/>
    </source>
</evidence>
<dbReference type="EMBL" id="CAJNOL010005690">
    <property type="protein sequence ID" value="CAF1608495.1"/>
    <property type="molecule type" value="Genomic_DNA"/>
</dbReference>
<evidence type="ECO:0000256" key="1">
    <source>
        <dbReference type="SAM" id="SignalP"/>
    </source>
</evidence>
<dbReference type="Proteomes" id="UP000663864">
    <property type="component" value="Unassembled WGS sequence"/>
</dbReference>
<sequence length="185" mass="21203">MPEITTTITTTKNFVQFFFIIFLLSIFVLINESSAAAAGYCYQCNSRNPLCGVNVSTTLKIDGTPCNGQCYTRLNRDDEFTLYRGCSWEHGFMNVQDKNLLILEGNSVWVFCDTSYCNVQATTLLTTVCYQPICDYLNFPQDCKLPNADVTCGRNCNNKLCNSIVLRYRNRKRNRNRFNQTNIKL</sequence>
<comment type="caution">
    <text evidence="7">The sequence shown here is derived from an EMBL/GenBank/DDBJ whole genome shotgun (WGS) entry which is preliminary data.</text>
</comment>
<protein>
    <submittedName>
        <fullName evidence="7">Uncharacterized protein</fullName>
    </submittedName>
</protein>
<dbReference type="EMBL" id="CAJOBD010000327">
    <property type="protein sequence ID" value="CAF3645995.1"/>
    <property type="molecule type" value="Genomic_DNA"/>
</dbReference>
<organism evidence="7 10">
    <name type="scientific">Rotaria sordida</name>
    <dbReference type="NCBI Taxonomy" id="392033"/>
    <lineage>
        <taxon>Eukaryota</taxon>
        <taxon>Metazoa</taxon>
        <taxon>Spiralia</taxon>
        <taxon>Gnathifera</taxon>
        <taxon>Rotifera</taxon>
        <taxon>Eurotatoria</taxon>
        <taxon>Bdelloidea</taxon>
        <taxon>Philodinida</taxon>
        <taxon>Philodinidae</taxon>
        <taxon>Rotaria</taxon>
    </lineage>
</organism>
<dbReference type="EMBL" id="CAJNOU010000498">
    <property type="protein sequence ID" value="CAF1014988.1"/>
    <property type="molecule type" value="Genomic_DNA"/>
</dbReference>
<dbReference type="EMBL" id="CAJNOT010001025">
    <property type="protein sequence ID" value="CAF1130633.1"/>
    <property type="molecule type" value="Genomic_DNA"/>
</dbReference>
<dbReference type="Proteomes" id="UP000663823">
    <property type="component" value="Unassembled WGS sequence"/>
</dbReference>
<dbReference type="Proteomes" id="UP000663889">
    <property type="component" value="Unassembled WGS sequence"/>
</dbReference>
<reference evidence="7" key="1">
    <citation type="submission" date="2021-02" db="EMBL/GenBank/DDBJ databases">
        <authorList>
            <person name="Nowell W R."/>
        </authorList>
    </citation>
    <scope>NUCLEOTIDE SEQUENCE</scope>
</reference>
<dbReference type="Proteomes" id="UP000663882">
    <property type="component" value="Unassembled WGS sequence"/>
</dbReference>
<dbReference type="Proteomes" id="UP000663870">
    <property type="component" value="Unassembled WGS sequence"/>
</dbReference>
<dbReference type="EMBL" id="CAJNOH010000370">
    <property type="protein sequence ID" value="CAF1017384.1"/>
    <property type="molecule type" value="Genomic_DNA"/>
</dbReference>
<name>A0A818HSQ8_9BILA</name>
<evidence type="ECO:0000313" key="10">
    <source>
        <dbReference type="Proteomes" id="UP000663823"/>
    </source>
</evidence>
<keyword evidence="1" id="KW-0732">Signal</keyword>
<dbReference type="Proteomes" id="UP000663836">
    <property type="component" value="Unassembled WGS sequence"/>
</dbReference>
<evidence type="ECO:0000313" key="2">
    <source>
        <dbReference type="EMBL" id="CAF1014988.1"/>
    </source>
</evidence>
<feature type="chain" id="PRO_5035691529" evidence="1">
    <location>
        <begin position="36"/>
        <end position="185"/>
    </location>
</feature>
<accession>A0A818HSQ8</accession>
<evidence type="ECO:0000313" key="9">
    <source>
        <dbReference type="EMBL" id="CAF3698514.1"/>
    </source>
</evidence>
<evidence type="ECO:0000313" key="5">
    <source>
        <dbReference type="EMBL" id="CAF1314936.1"/>
    </source>
</evidence>
<keyword evidence="11" id="KW-1185">Reference proteome</keyword>
<gene>
    <name evidence="9" type="ORF">FNK824_LOCUS8999</name>
    <name evidence="8" type="ORF">JBS370_LOCUS6077</name>
    <name evidence="6" type="ORF">JXQ802_LOCUS49125</name>
    <name evidence="7" type="ORF">OTI717_LOCUS2089</name>
    <name evidence="3" type="ORF">PYM288_LOCUS15433</name>
    <name evidence="5" type="ORF">RFH988_LOCUS30451</name>
    <name evidence="2" type="ORF">SEV965_LOCUS11496</name>
    <name evidence="4" type="ORF">ZHD862_LOCUS19119</name>
</gene>
<dbReference type="AlphaFoldDB" id="A0A818HSQ8"/>
<dbReference type="OrthoDB" id="10027346at2759"/>
<dbReference type="EMBL" id="CAJOBE010000915">
    <property type="protein sequence ID" value="CAF3698514.1"/>
    <property type="molecule type" value="Genomic_DNA"/>
</dbReference>
<dbReference type="EMBL" id="CAJNOO010003051">
    <property type="protein sequence ID" value="CAF1314936.1"/>
    <property type="molecule type" value="Genomic_DNA"/>
</dbReference>
<evidence type="ECO:0000313" key="3">
    <source>
        <dbReference type="EMBL" id="CAF1017384.1"/>
    </source>
</evidence>
<dbReference type="Proteomes" id="UP000663854">
    <property type="component" value="Unassembled WGS sequence"/>
</dbReference>
<feature type="signal peptide" evidence="1">
    <location>
        <begin position="1"/>
        <end position="35"/>
    </location>
</feature>
<dbReference type="EMBL" id="CAJOAX010000097">
    <property type="protein sequence ID" value="CAF3507965.1"/>
    <property type="molecule type" value="Genomic_DNA"/>
</dbReference>
<evidence type="ECO:0000313" key="4">
    <source>
        <dbReference type="EMBL" id="CAF1130633.1"/>
    </source>
</evidence>
<evidence type="ECO:0000313" key="6">
    <source>
        <dbReference type="EMBL" id="CAF1608495.1"/>
    </source>
</evidence>
<evidence type="ECO:0000313" key="7">
    <source>
        <dbReference type="EMBL" id="CAF3507965.1"/>
    </source>
</evidence>
<dbReference type="Proteomes" id="UP000663874">
    <property type="component" value="Unassembled WGS sequence"/>
</dbReference>
<proteinExistence type="predicted"/>
<evidence type="ECO:0000313" key="8">
    <source>
        <dbReference type="EMBL" id="CAF3645995.1"/>
    </source>
</evidence>